<dbReference type="Gene3D" id="3.40.50.1820">
    <property type="entry name" value="alpha/beta hydrolase"/>
    <property type="match status" value="1"/>
</dbReference>
<dbReference type="InterPro" id="IPR029058">
    <property type="entry name" value="AB_hydrolase_fold"/>
</dbReference>
<dbReference type="PANTHER" id="PTHR12277:SF81">
    <property type="entry name" value="PROTEIN ABHD13"/>
    <property type="match status" value="1"/>
</dbReference>
<dbReference type="PANTHER" id="PTHR12277">
    <property type="entry name" value="ALPHA/BETA HYDROLASE DOMAIN-CONTAINING PROTEIN"/>
    <property type="match status" value="1"/>
</dbReference>
<keyword evidence="3" id="KW-1185">Reference proteome</keyword>
<evidence type="ECO:0000313" key="3">
    <source>
        <dbReference type="Proteomes" id="UP000215214"/>
    </source>
</evidence>
<keyword evidence="2" id="KW-0378">Hydrolase</keyword>
<dbReference type="InterPro" id="IPR022742">
    <property type="entry name" value="Hydrolase_4"/>
</dbReference>
<name>A0A238U4N8_9FLAO</name>
<dbReference type="Pfam" id="PF12146">
    <property type="entry name" value="Hydrolase_4"/>
    <property type="match status" value="1"/>
</dbReference>
<dbReference type="GO" id="GO:0016787">
    <property type="term" value="F:hydrolase activity"/>
    <property type="evidence" value="ECO:0007669"/>
    <property type="project" value="UniProtKB-KW"/>
</dbReference>
<dbReference type="Proteomes" id="UP000215214">
    <property type="component" value="Chromosome TJEJU"/>
</dbReference>
<accession>A0A238U4N8</accession>
<dbReference type="SUPFAM" id="SSF53474">
    <property type="entry name" value="alpha/beta-Hydrolases"/>
    <property type="match status" value="1"/>
</dbReference>
<gene>
    <name evidence="2" type="ORF">TJEJU_0362</name>
</gene>
<proteinExistence type="predicted"/>
<dbReference type="AlphaFoldDB" id="A0A238U4N8"/>
<dbReference type="KEGG" id="tje:TJEJU_0362"/>
<dbReference type="RefSeq" id="WP_262509587.1">
    <property type="nucleotide sequence ID" value="NZ_LT899436.1"/>
</dbReference>
<sequence>MVFYLHGSGESLAPLKKGSNIYTQLGYDVFMIDYRGFGKSEGNITSEDQLYEDNQMLYDEIKKNYAEEDIIVVGYSLGSAMAAKLASTNNPKLLIMKAPFYNFNEAISERVKLLSAIFPLKILNKYKFNNHEFIQNCKMPVVIFHGTKDKTNQHHYSLKLQKLFKPLDKLILLEGEGHDNISSNLQFQKELKILLDTTKIKK</sequence>
<dbReference type="EMBL" id="LT899436">
    <property type="protein sequence ID" value="SNR14161.1"/>
    <property type="molecule type" value="Genomic_DNA"/>
</dbReference>
<feature type="domain" description="Serine aminopeptidase S33" evidence="1">
    <location>
        <begin position="2"/>
        <end position="129"/>
    </location>
</feature>
<protein>
    <submittedName>
        <fullName evidence="2">Hydrolase with alpha/beta fold</fullName>
    </submittedName>
</protein>
<organism evidence="2 3">
    <name type="scientific">Tenacibaculum jejuense</name>
    <dbReference type="NCBI Taxonomy" id="584609"/>
    <lineage>
        <taxon>Bacteria</taxon>
        <taxon>Pseudomonadati</taxon>
        <taxon>Bacteroidota</taxon>
        <taxon>Flavobacteriia</taxon>
        <taxon>Flavobacteriales</taxon>
        <taxon>Flavobacteriaceae</taxon>
        <taxon>Tenacibaculum</taxon>
    </lineage>
</organism>
<reference evidence="2 3" key="1">
    <citation type="submission" date="2017-07" db="EMBL/GenBank/DDBJ databases">
        <authorList>
            <person name="Sun Z.S."/>
            <person name="Albrecht U."/>
            <person name="Echele G."/>
            <person name="Lee C.C."/>
        </authorList>
    </citation>
    <scope>NUCLEOTIDE SEQUENCE [LARGE SCALE GENOMIC DNA]</scope>
    <source>
        <strain evidence="3">type strain: KCTC 22618</strain>
    </source>
</reference>
<evidence type="ECO:0000259" key="1">
    <source>
        <dbReference type="Pfam" id="PF12146"/>
    </source>
</evidence>
<evidence type="ECO:0000313" key="2">
    <source>
        <dbReference type="EMBL" id="SNR14161.1"/>
    </source>
</evidence>